<dbReference type="Pfam" id="PF00172">
    <property type="entry name" value="Zn_clus"/>
    <property type="match status" value="1"/>
</dbReference>
<evidence type="ECO:0000256" key="2">
    <source>
        <dbReference type="SAM" id="MobiDB-lite"/>
    </source>
</evidence>
<feature type="compositionally biased region" description="Low complexity" evidence="2">
    <location>
        <begin position="1"/>
        <end position="17"/>
    </location>
</feature>
<keyword evidence="1" id="KW-0539">Nucleus</keyword>
<evidence type="ECO:0000313" key="4">
    <source>
        <dbReference type="EMBL" id="KAB5596542.1"/>
    </source>
</evidence>
<dbReference type="CDD" id="cd00067">
    <property type="entry name" value="GAL4"/>
    <property type="match status" value="1"/>
</dbReference>
<dbReference type="AlphaFoldDB" id="A0A5N5QXS2"/>
<feature type="region of interest" description="Disordered" evidence="2">
    <location>
        <begin position="1"/>
        <end position="93"/>
    </location>
</feature>
<proteinExistence type="predicted"/>
<organism evidence="4 5">
    <name type="scientific">Ceratobasidium theobromae</name>
    <dbReference type="NCBI Taxonomy" id="1582974"/>
    <lineage>
        <taxon>Eukaryota</taxon>
        <taxon>Fungi</taxon>
        <taxon>Dikarya</taxon>
        <taxon>Basidiomycota</taxon>
        <taxon>Agaricomycotina</taxon>
        <taxon>Agaricomycetes</taxon>
        <taxon>Cantharellales</taxon>
        <taxon>Ceratobasidiaceae</taxon>
        <taxon>Ceratobasidium</taxon>
    </lineage>
</organism>
<feature type="compositionally biased region" description="Basic and acidic residues" evidence="2">
    <location>
        <begin position="646"/>
        <end position="659"/>
    </location>
</feature>
<reference evidence="4 5" key="1">
    <citation type="journal article" date="2019" name="Fungal Biol. Biotechnol.">
        <title>Draft genome sequence of fastidious pathogen Ceratobasidium theobromae, which causes vascular-streak dieback in Theobroma cacao.</title>
        <authorList>
            <person name="Ali S.S."/>
            <person name="Asman A."/>
            <person name="Shao J."/>
            <person name="Firmansyah A.P."/>
            <person name="Susilo A.W."/>
            <person name="Rosmana A."/>
            <person name="McMahon P."/>
            <person name="Junaid M."/>
            <person name="Guest D."/>
            <person name="Kheng T.Y."/>
            <person name="Meinhardt L.W."/>
            <person name="Bailey B.A."/>
        </authorList>
    </citation>
    <scope>NUCLEOTIDE SEQUENCE [LARGE SCALE GENOMIC DNA]</scope>
    <source>
        <strain evidence="4 5">CT2</strain>
    </source>
</reference>
<feature type="compositionally biased region" description="Pro residues" evidence="2">
    <location>
        <begin position="64"/>
        <end position="73"/>
    </location>
</feature>
<feature type="domain" description="Zn(2)-C6 fungal-type" evidence="3">
    <location>
        <begin position="96"/>
        <end position="128"/>
    </location>
</feature>
<protein>
    <submittedName>
        <fullName evidence="4">Fungal Zn, 2-cys(6) binuclear cluster domain containing protein</fullName>
    </submittedName>
</protein>
<feature type="compositionally biased region" description="Polar residues" evidence="2">
    <location>
        <begin position="79"/>
        <end position="92"/>
    </location>
</feature>
<dbReference type="EMBL" id="SSOP01000001">
    <property type="protein sequence ID" value="KAB5596542.1"/>
    <property type="molecule type" value="Genomic_DNA"/>
</dbReference>
<evidence type="ECO:0000259" key="3">
    <source>
        <dbReference type="PROSITE" id="PS50048"/>
    </source>
</evidence>
<evidence type="ECO:0000256" key="1">
    <source>
        <dbReference type="ARBA" id="ARBA00023242"/>
    </source>
</evidence>
<name>A0A5N5QXS2_9AGAM</name>
<feature type="region of interest" description="Disordered" evidence="2">
    <location>
        <begin position="715"/>
        <end position="735"/>
    </location>
</feature>
<dbReference type="SUPFAM" id="SSF57701">
    <property type="entry name" value="Zn2/Cys6 DNA-binding domain"/>
    <property type="match status" value="1"/>
</dbReference>
<dbReference type="PANTHER" id="PTHR46910">
    <property type="entry name" value="TRANSCRIPTION FACTOR PDR1"/>
    <property type="match status" value="1"/>
</dbReference>
<dbReference type="Gene3D" id="4.10.240.10">
    <property type="entry name" value="Zn(2)-C6 fungal-type DNA-binding domain"/>
    <property type="match status" value="1"/>
</dbReference>
<dbReference type="InterPro" id="IPR050987">
    <property type="entry name" value="AtrR-like"/>
</dbReference>
<feature type="region of interest" description="Disordered" evidence="2">
    <location>
        <begin position="646"/>
        <end position="667"/>
    </location>
</feature>
<dbReference type="InterPro" id="IPR036864">
    <property type="entry name" value="Zn2-C6_fun-type_DNA-bd_sf"/>
</dbReference>
<dbReference type="InterPro" id="IPR001138">
    <property type="entry name" value="Zn2Cys6_DnaBD"/>
</dbReference>
<dbReference type="GO" id="GO:0008270">
    <property type="term" value="F:zinc ion binding"/>
    <property type="evidence" value="ECO:0007669"/>
    <property type="project" value="InterPro"/>
</dbReference>
<dbReference type="PROSITE" id="PS00463">
    <property type="entry name" value="ZN2_CY6_FUNGAL_1"/>
    <property type="match status" value="1"/>
</dbReference>
<keyword evidence="5" id="KW-1185">Reference proteome</keyword>
<dbReference type="Proteomes" id="UP000383932">
    <property type="component" value="Unassembled WGS sequence"/>
</dbReference>
<evidence type="ECO:0000313" key="5">
    <source>
        <dbReference type="Proteomes" id="UP000383932"/>
    </source>
</evidence>
<dbReference type="PANTHER" id="PTHR46910:SF38">
    <property type="entry name" value="ZN(2)-C6 FUNGAL-TYPE DOMAIN-CONTAINING PROTEIN"/>
    <property type="match status" value="1"/>
</dbReference>
<dbReference type="OrthoDB" id="2534600at2759"/>
<sequence>MSPPRRSISPSDTSSHSPRVRPRQSRSRDRSPTPNDVIPVPHEHVDSLSRSPRMSHQPPQDSTPTPPAPPPATWPLNAQEPSGSLSYTQPRKQNVACDACRNRKVKCVRNPGMDKCQHCLGKNFPCTNLIQQATSEKQRRGVKRAIRPISAEQSSSPFAPGNNPLPPRGGPAFVPGSALSGRNTIAAFLAYVFAPPRDDPAFNERAADDWSVVGSKLDNETFRTEFALDLIDVYFQICHTRLPILDPQNFRTRFKYSLPQAPLPPPLPARDIEPLPFALIAVVLAWGAKFSEHPIIVHDRQSNKDKSSVLARSLVRRARELAEAERIFRIASPDNAIICLLLEPLQSQLSTDPDGFHGFWLNSGIRHLCELRINYKLGTMALDDSKGASMVMAWWMACLADGFASAYYRIKPVLDDEDYNVQALTASTFSTSSETLGIGTPAEFVTWYTAMHILACEVRRMSRLLWTPAMAEEGIPAKVVQDLMSRLNRWRDGYLNTVGVPSNFEADWNFVAAVSACSSDASFHVMFIILHQAVEDFGIRDLQRGSDPSSMNSDIESLQATLAGEAVHSALRIAALTGVLTTNGYLRLDPNVLHYSTYAAGLLLARQGRPEAVNCISGLRQYAFAYEEAHIQADELEATLAAVNRERTQREQQDDRHDASSSYAGGRVGGQVPPFAVGLPAVTTVHHHHGHGSVVYGGNEVPNQYGMYEPMASMSAANQPSSHDGFHYNNSASRR</sequence>
<dbReference type="SMART" id="SM00066">
    <property type="entry name" value="GAL4"/>
    <property type="match status" value="1"/>
</dbReference>
<dbReference type="GO" id="GO:0000981">
    <property type="term" value="F:DNA-binding transcription factor activity, RNA polymerase II-specific"/>
    <property type="evidence" value="ECO:0007669"/>
    <property type="project" value="InterPro"/>
</dbReference>
<accession>A0A5N5QXS2</accession>
<dbReference type="PROSITE" id="PS50048">
    <property type="entry name" value="ZN2_CY6_FUNGAL_2"/>
    <property type="match status" value="1"/>
</dbReference>
<dbReference type="CDD" id="cd12148">
    <property type="entry name" value="fungal_TF_MHR"/>
    <property type="match status" value="1"/>
</dbReference>
<comment type="caution">
    <text evidence="4">The sequence shown here is derived from an EMBL/GenBank/DDBJ whole genome shotgun (WGS) entry which is preliminary data.</text>
</comment>
<gene>
    <name evidence="4" type="ORF">CTheo_179</name>
</gene>